<protein>
    <submittedName>
        <fullName evidence="1">Uncharacterized protein</fullName>
    </submittedName>
</protein>
<dbReference type="STRING" id="1507870.A0A1V8SRF1"/>
<organism evidence="1 2">
    <name type="scientific">Cryoendolithus antarcticus</name>
    <dbReference type="NCBI Taxonomy" id="1507870"/>
    <lineage>
        <taxon>Eukaryota</taxon>
        <taxon>Fungi</taxon>
        <taxon>Dikarya</taxon>
        <taxon>Ascomycota</taxon>
        <taxon>Pezizomycotina</taxon>
        <taxon>Dothideomycetes</taxon>
        <taxon>Dothideomycetidae</taxon>
        <taxon>Cladosporiales</taxon>
        <taxon>Cladosporiaceae</taxon>
        <taxon>Cryoendolithus</taxon>
    </lineage>
</organism>
<reference evidence="2" key="1">
    <citation type="submission" date="2017-03" db="EMBL/GenBank/DDBJ databases">
        <title>Genomes of endolithic fungi from Antarctica.</title>
        <authorList>
            <person name="Coleine C."/>
            <person name="Masonjones S."/>
            <person name="Stajich J.E."/>
        </authorList>
    </citation>
    <scope>NUCLEOTIDE SEQUENCE [LARGE SCALE GENOMIC DNA]</scope>
    <source>
        <strain evidence="2">CCFEE 5527</strain>
    </source>
</reference>
<dbReference type="EMBL" id="NAJO01000030">
    <property type="protein sequence ID" value="OQO01736.1"/>
    <property type="molecule type" value="Genomic_DNA"/>
</dbReference>
<dbReference type="AlphaFoldDB" id="A0A1V8SRF1"/>
<sequence>MKEILPHTASWSDEYTWKASLPDICEGLALSLSVLSDYWSRCLSALRHLPTAHASKLDFSSFESTYPEDYFAQAAAALPFISWLVQQLLHRPSYAGFIERTLRGWHGDALDLTTFEWYLLLTNIFGLTQILQAKTYKERKNVVVNGLRQLDPKASVRWRERWREVEFEVDGEQALGHKEMQSLVALIRTLGNVKAFAVPLGEGAPFGGYGHSREAMQYLRELASRSDLGPPRMTYSE</sequence>
<evidence type="ECO:0000313" key="1">
    <source>
        <dbReference type="EMBL" id="OQO01736.1"/>
    </source>
</evidence>
<proteinExistence type="predicted"/>
<keyword evidence="2" id="KW-1185">Reference proteome</keyword>
<gene>
    <name evidence="1" type="ORF">B0A48_12773</name>
</gene>
<comment type="caution">
    <text evidence="1">The sequence shown here is derived from an EMBL/GenBank/DDBJ whole genome shotgun (WGS) entry which is preliminary data.</text>
</comment>
<dbReference type="Proteomes" id="UP000192596">
    <property type="component" value="Unassembled WGS sequence"/>
</dbReference>
<accession>A0A1V8SRF1</accession>
<dbReference type="InParanoid" id="A0A1V8SRF1"/>
<evidence type="ECO:0000313" key="2">
    <source>
        <dbReference type="Proteomes" id="UP000192596"/>
    </source>
</evidence>
<name>A0A1V8SRF1_9PEZI</name>